<dbReference type="Pfam" id="PF21641">
    <property type="entry name" value="NarE"/>
    <property type="match status" value="1"/>
</dbReference>
<name>A0A1W1HEC2_9BACT</name>
<dbReference type="OrthoDB" id="9181875at2"/>
<accession>A0A1W1HEC2</accession>
<dbReference type="AlphaFoldDB" id="A0A1W1HEC2"/>
<dbReference type="STRING" id="1246637.MTBBW1_2410004"/>
<evidence type="ECO:0000313" key="1">
    <source>
        <dbReference type="EMBL" id="SLM30786.1"/>
    </source>
</evidence>
<proteinExistence type="predicted"/>
<keyword evidence="2" id="KW-1185">Reference proteome</keyword>
<evidence type="ECO:0000313" key="2">
    <source>
        <dbReference type="Proteomes" id="UP000191931"/>
    </source>
</evidence>
<protein>
    <submittedName>
        <fullName evidence="1">Uncharacterized protein</fullName>
    </submittedName>
</protein>
<dbReference type="EMBL" id="FWEV01000159">
    <property type="protein sequence ID" value="SLM30786.1"/>
    <property type="molecule type" value="Genomic_DNA"/>
</dbReference>
<sequence length="161" mass="18581">MKKLYRGVSKQLDAICKGKLRPKGDKSEVTMRYGDKKLRHDAKFTHGKSENNAARSHQIESGMRSDCFISTTRNPKIAEKFATTDQNKNATDGYVYVIDEDKLQEYGVKAFEFDDPEYPEEKEVSLRTKDNGTMPEELVIEKFKVKASNFLWVKIERYGDI</sequence>
<reference evidence="1 2" key="1">
    <citation type="submission" date="2017-03" db="EMBL/GenBank/DDBJ databases">
        <authorList>
            <person name="Afonso C.L."/>
            <person name="Miller P.J."/>
            <person name="Scott M.A."/>
            <person name="Spackman E."/>
            <person name="Goraichik I."/>
            <person name="Dimitrov K.M."/>
            <person name="Suarez D.L."/>
            <person name="Swayne D.E."/>
        </authorList>
    </citation>
    <scope>NUCLEOTIDE SEQUENCE [LARGE SCALE GENOMIC DNA]</scope>
    <source>
        <strain evidence="1">PRJEB14757</strain>
    </source>
</reference>
<dbReference type="RefSeq" id="WP_080809312.1">
    <property type="nucleotide sequence ID" value="NZ_LT828565.1"/>
</dbReference>
<dbReference type="InterPro" id="IPR049061">
    <property type="entry name" value="NarE-like"/>
</dbReference>
<dbReference type="SUPFAM" id="SSF56399">
    <property type="entry name" value="ADP-ribosylation"/>
    <property type="match status" value="1"/>
</dbReference>
<dbReference type="Gene3D" id="3.90.210.10">
    <property type="entry name" value="Heat-Labile Enterotoxin, subunit A"/>
    <property type="match status" value="1"/>
</dbReference>
<gene>
    <name evidence="1" type="ORF">MTBBW1_2410004</name>
</gene>
<dbReference type="Proteomes" id="UP000191931">
    <property type="component" value="Unassembled WGS sequence"/>
</dbReference>
<organism evidence="1 2">
    <name type="scientific">Desulfamplus magnetovallimortis</name>
    <dbReference type="NCBI Taxonomy" id="1246637"/>
    <lineage>
        <taxon>Bacteria</taxon>
        <taxon>Pseudomonadati</taxon>
        <taxon>Thermodesulfobacteriota</taxon>
        <taxon>Desulfobacteria</taxon>
        <taxon>Desulfobacterales</taxon>
        <taxon>Desulfobacteraceae</taxon>
        <taxon>Desulfamplus</taxon>
    </lineage>
</organism>